<feature type="compositionally biased region" description="Polar residues" evidence="1">
    <location>
        <begin position="54"/>
        <end position="78"/>
    </location>
</feature>
<proteinExistence type="predicted"/>
<keyword evidence="4" id="KW-1185">Reference proteome</keyword>
<organism evidence="3 4">
    <name type="scientific">Reticulomyxa filosa</name>
    <dbReference type="NCBI Taxonomy" id="46433"/>
    <lineage>
        <taxon>Eukaryota</taxon>
        <taxon>Sar</taxon>
        <taxon>Rhizaria</taxon>
        <taxon>Retaria</taxon>
        <taxon>Foraminifera</taxon>
        <taxon>Monothalamids</taxon>
        <taxon>Reticulomyxidae</taxon>
        <taxon>Reticulomyxa</taxon>
    </lineage>
</organism>
<comment type="caution">
    <text evidence="3">The sequence shown here is derived from an EMBL/GenBank/DDBJ whole genome shotgun (WGS) entry which is preliminary data.</text>
</comment>
<name>X6MTP0_RETFI</name>
<evidence type="ECO:0000256" key="1">
    <source>
        <dbReference type="SAM" id="MobiDB-lite"/>
    </source>
</evidence>
<dbReference type="AlphaFoldDB" id="X6MTP0"/>
<protein>
    <submittedName>
        <fullName evidence="3">Uncharacterized protein</fullName>
    </submittedName>
</protein>
<keyword evidence="2" id="KW-0812">Transmembrane</keyword>
<evidence type="ECO:0000313" key="3">
    <source>
        <dbReference type="EMBL" id="ETO17021.1"/>
    </source>
</evidence>
<evidence type="ECO:0000313" key="4">
    <source>
        <dbReference type="Proteomes" id="UP000023152"/>
    </source>
</evidence>
<evidence type="ECO:0000256" key="2">
    <source>
        <dbReference type="SAM" id="Phobius"/>
    </source>
</evidence>
<feature type="compositionally biased region" description="Low complexity" evidence="1">
    <location>
        <begin position="112"/>
        <end position="132"/>
    </location>
</feature>
<dbReference type="Proteomes" id="UP000023152">
    <property type="component" value="Unassembled WGS sequence"/>
</dbReference>
<accession>X6MTP0</accession>
<gene>
    <name evidence="3" type="ORF">RFI_20316</name>
</gene>
<keyword evidence="2" id="KW-1133">Transmembrane helix</keyword>
<sequence>MDLDKNKENSDPNCYKQTPFKTYLGENLSRQTEVSNGTSDWTKTNEVTTEIKFQLQSDSSKQRQQSMSTPALTSTQIQWRREGNEQSKESTARTDKGILLTEQKSRERWRMSNTSSGSGSDSDSDNNNSNNNRLKSETKLSIMTPQTMKYGESRLCAEEMGIDSNGKWLPGFEKVEDKHLSFTSDSEFAIFNRQLSSDTPLERVFKKRKKKKNIYIYIFFFFFFYKNKMTYQK</sequence>
<reference evidence="3 4" key="1">
    <citation type="journal article" date="2013" name="Curr. Biol.">
        <title>The Genome of the Foraminiferan Reticulomyxa filosa.</title>
        <authorList>
            <person name="Glockner G."/>
            <person name="Hulsmann N."/>
            <person name="Schleicher M."/>
            <person name="Noegel A.A."/>
            <person name="Eichinger L."/>
            <person name="Gallinger C."/>
            <person name="Pawlowski J."/>
            <person name="Sierra R."/>
            <person name="Euteneuer U."/>
            <person name="Pillet L."/>
            <person name="Moustafa A."/>
            <person name="Platzer M."/>
            <person name="Groth M."/>
            <person name="Szafranski K."/>
            <person name="Schliwa M."/>
        </authorList>
    </citation>
    <scope>NUCLEOTIDE SEQUENCE [LARGE SCALE GENOMIC DNA]</scope>
</reference>
<dbReference type="EMBL" id="ASPP01017449">
    <property type="protein sequence ID" value="ETO17021.1"/>
    <property type="molecule type" value="Genomic_DNA"/>
</dbReference>
<keyword evidence="2" id="KW-0472">Membrane</keyword>
<feature type="region of interest" description="Disordered" evidence="1">
    <location>
        <begin position="54"/>
        <end position="139"/>
    </location>
</feature>
<feature type="transmembrane region" description="Helical" evidence="2">
    <location>
        <begin position="214"/>
        <end position="231"/>
    </location>
</feature>
<feature type="compositionally biased region" description="Basic and acidic residues" evidence="1">
    <location>
        <begin position="79"/>
        <end position="96"/>
    </location>
</feature>